<protein>
    <recommendedName>
        <fullName evidence="1">Bacteriophage T5 Orf172 DNA-binding domain-containing protein</fullName>
    </recommendedName>
</protein>
<dbReference type="AlphaFoldDB" id="A0A328NL54"/>
<name>A0A328NL54_9ACTN</name>
<gene>
    <name evidence="2" type="ORF">PSN13_03812</name>
</gene>
<evidence type="ECO:0000313" key="3">
    <source>
        <dbReference type="Proteomes" id="UP000249419"/>
    </source>
</evidence>
<reference evidence="2 3" key="1">
    <citation type="submission" date="2018-03" db="EMBL/GenBank/DDBJ databases">
        <title>Defining the species Micromonospora saelicesensis and Micromonospora noduli under the framework of genomics.</title>
        <authorList>
            <person name="Riesco R."/>
            <person name="Trujillo M.E."/>
        </authorList>
    </citation>
    <scope>NUCLEOTIDE SEQUENCE [LARGE SCALE GENOMIC DNA]</scope>
    <source>
        <strain evidence="2 3">PSN13</strain>
    </source>
</reference>
<proteinExistence type="predicted"/>
<dbReference type="Pfam" id="PF10544">
    <property type="entry name" value="T5orf172"/>
    <property type="match status" value="1"/>
</dbReference>
<organism evidence="2 3">
    <name type="scientific">Micromonospora saelicesensis</name>
    <dbReference type="NCBI Taxonomy" id="285676"/>
    <lineage>
        <taxon>Bacteria</taxon>
        <taxon>Bacillati</taxon>
        <taxon>Actinomycetota</taxon>
        <taxon>Actinomycetes</taxon>
        <taxon>Micromonosporales</taxon>
        <taxon>Micromonosporaceae</taxon>
        <taxon>Micromonospora</taxon>
    </lineage>
</organism>
<dbReference type="SMART" id="SM00974">
    <property type="entry name" value="T5orf172"/>
    <property type="match status" value="1"/>
</dbReference>
<feature type="domain" description="Bacteriophage T5 Orf172 DNA-binding" evidence="1">
    <location>
        <begin position="151"/>
        <end position="231"/>
    </location>
</feature>
<evidence type="ECO:0000259" key="1">
    <source>
        <dbReference type="SMART" id="SM00974"/>
    </source>
</evidence>
<dbReference type="Proteomes" id="UP000249419">
    <property type="component" value="Unassembled WGS sequence"/>
</dbReference>
<evidence type="ECO:0000313" key="2">
    <source>
        <dbReference type="EMBL" id="RAO32479.1"/>
    </source>
</evidence>
<accession>A0A328NL54</accession>
<dbReference type="EMBL" id="PYAG01000016">
    <property type="protein sequence ID" value="RAO32479.1"/>
    <property type="molecule type" value="Genomic_DNA"/>
</dbReference>
<comment type="caution">
    <text evidence="2">The sequence shown here is derived from an EMBL/GenBank/DDBJ whole genome shotgun (WGS) entry which is preliminary data.</text>
</comment>
<dbReference type="InterPro" id="IPR018306">
    <property type="entry name" value="Phage_T5_Orf172_DNA-bd"/>
</dbReference>
<sequence length="239" mass="27167">MASPVQDHRVQIVQKWGFGMAPVKPEVQQKRRQSVAAVLSYLQNDPIESSPSLLEALSEVKGLYSRCHKQDQWDWFTVWQQLGRPGRKRCLRAGDALSRLRAAIRDGDDATAAKQLTLLIDADVQVHLAGLVGEQPRDTRGAGYIYVLSTREQPRMLKIGYTERTVEERVREINRATGVVIPYGVRALWVVADAPSVEAELHDRLAPYRVRKDREFFDLDFRDASALIQGYIDGLRRED</sequence>